<evidence type="ECO:0000313" key="2">
    <source>
        <dbReference type="EMBL" id="KIK52497.1"/>
    </source>
</evidence>
<protein>
    <submittedName>
        <fullName evidence="2">Uncharacterized protein</fullName>
    </submittedName>
</protein>
<keyword evidence="3" id="KW-1185">Reference proteome</keyword>
<gene>
    <name evidence="2" type="ORF">GYMLUDRAFT_251200</name>
</gene>
<dbReference type="HOGENOM" id="CLU_058858_1_0_1"/>
<feature type="signal peptide" evidence="1">
    <location>
        <begin position="1"/>
        <end position="25"/>
    </location>
</feature>
<dbReference type="OrthoDB" id="3010635at2759"/>
<evidence type="ECO:0000313" key="3">
    <source>
        <dbReference type="Proteomes" id="UP000053593"/>
    </source>
</evidence>
<name>A0A0D0C3Y7_9AGAR</name>
<feature type="chain" id="PRO_5002208129" evidence="1">
    <location>
        <begin position="26"/>
        <end position="306"/>
    </location>
</feature>
<dbReference type="AlphaFoldDB" id="A0A0D0C3Y7"/>
<organism evidence="2 3">
    <name type="scientific">Collybiopsis luxurians FD-317 M1</name>
    <dbReference type="NCBI Taxonomy" id="944289"/>
    <lineage>
        <taxon>Eukaryota</taxon>
        <taxon>Fungi</taxon>
        <taxon>Dikarya</taxon>
        <taxon>Basidiomycota</taxon>
        <taxon>Agaricomycotina</taxon>
        <taxon>Agaricomycetes</taxon>
        <taxon>Agaricomycetidae</taxon>
        <taxon>Agaricales</taxon>
        <taxon>Marasmiineae</taxon>
        <taxon>Omphalotaceae</taxon>
        <taxon>Collybiopsis</taxon>
        <taxon>Collybiopsis luxurians</taxon>
    </lineage>
</organism>
<evidence type="ECO:0000256" key="1">
    <source>
        <dbReference type="SAM" id="SignalP"/>
    </source>
</evidence>
<reference evidence="2 3" key="1">
    <citation type="submission" date="2014-04" db="EMBL/GenBank/DDBJ databases">
        <title>Evolutionary Origins and Diversification of the Mycorrhizal Mutualists.</title>
        <authorList>
            <consortium name="DOE Joint Genome Institute"/>
            <consortium name="Mycorrhizal Genomics Consortium"/>
            <person name="Kohler A."/>
            <person name="Kuo A."/>
            <person name="Nagy L.G."/>
            <person name="Floudas D."/>
            <person name="Copeland A."/>
            <person name="Barry K.W."/>
            <person name="Cichocki N."/>
            <person name="Veneault-Fourrey C."/>
            <person name="LaButti K."/>
            <person name="Lindquist E.A."/>
            <person name="Lipzen A."/>
            <person name="Lundell T."/>
            <person name="Morin E."/>
            <person name="Murat C."/>
            <person name="Riley R."/>
            <person name="Ohm R."/>
            <person name="Sun H."/>
            <person name="Tunlid A."/>
            <person name="Henrissat B."/>
            <person name="Grigoriev I.V."/>
            <person name="Hibbett D.S."/>
            <person name="Martin F."/>
        </authorList>
    </citation>
    <scope>NUCLEOTIDE SEQUENCE [LARGE SCALE GENOMIC DNA]</scope>
    <source>
        <strain evidence="2 3">FD-317 M1</strain>
    </source>
</reference>
<proteinExistence type="predicted"/>
<accession>A0A0D0C3Y7</accession>
<sequence>MTNLKSSATLLAAGLAFFLLRTVSAIPFPVPVEPPSRLPSVPHLHARHVVHYQRSDANAASCVNLTVEDVKRLPGWSKLEATANERWGKGDRNVVTNDERENEFPAQVCIASEHIKVRFTGQPSCQTNQMPAGGNLTNTNGTLWLSTTQGSTASLQATISQSATIGVNKLFMATLDFPEVASGNEAFTTDTSITNSLTKSFTSTYNEMATVTLMMSVFDGKKCDAKTTVKHCTLQGTGEMRLIANGYVLFEYEDKVAEKGGDKKDKHFKWPLKLEDVLTEDERSSSATFQGSFVSTTRATYNGTCN</sequence>
<keyword evidence="1" id="KW-0732">Signal</keyword>
<dbReference type="EMBL" id="KN834842">
    <property type="protein sequence ID" value="KIK52497.1"/>
    <property type="molecule type" value="Genomic_DNA"/>
</dbReference>
<dbReference type="Proteomes" id="UP000053593">
    <property type="component" value="Unassembled WGS sequence"/>
</dbReference>